<dbReference type="AlphaFoldDB" id="A9VD78"/>
<evidence type="ECO:0000256" key="6">
    <source>
        <dbReference type="ARBA" id="ARBA00039954"/>
    </source>
</evidence>
<dbReference type="SMART" id="SM00671">
    <property type="entry name" value="SEL1"/>
    <property type="match status" value="2"/>
</dbReference>
<dbReference type="STRING" id="81824.A9VD78"/>
<evidence type="ECO:0000256" key="4">
    <source>
        <dbReference type="ARBA" id="ARBA00022803"/>
    </source>
</evidence>
<proteinExistence type="predicted"/>
<evidence type="ECO:0000313" key="8">
    <source>
        <dbReference type="Proteomes" id="UP000001357"/>
    </source>
</evidence>
<gene>
    <name evidence="7" type="ORF">MONBRDRAFT_39247</name>
</gene>
<dbReference type="Proteomes" id="UP000001357">
    <property type="component" value="Unassembled WGS sequence"/>
</dbReference>
<dbReference type="Pfam" id="PF08238">
    <property type="entry name" value="Sel1"/>
    <property type="match status" value="3"/>
</dbReference>
<evidence type="ECO:0000313" key="7">
    <source>
        <dbReference type="EMBL" id="EDQ84508.1"/>
    </source>
</evidence>
<evidence type="ECO:0000256" key="2">
    <source>
        <dbReference type="ARBA" id="ARBA00022490"/>
    </source>
</evidence>
<dbReference type="GeneID" id="5895952"/>
<dbReference type="PANTHER" id="PTHR44554:SF1">
    <property type="entry name" value="LRP2-BINDING PROTEIN"/>
    <property type="match status" value="1"/>
</dbReference>
<organism evidence="7 8">
    <name type="scientific">Monosiga brevicollis</name>
    <name type="common">Choanoflagellate</name>
    <dbReference type="NCBI Taxonomy" id="81824"/>
    <lineage>
        <taxon>Eukaryota</taxon>
        <taxon>Choanoflagellata</taxon>
        <taxon>Craspedida</taxon>
        <taxon>Salpingoecidae</taxon>
        <taxon>Monosiga</taxon>
    </lineage>
</organism>
<evidence type="ECO:0000256" key="1">
    <source>
        <dbReference type="ARBA" id="ARBA00004496"/>
    </source>
</evidence>
<dbReference type="RefSeq" id="XP_001750695.1">
    <property type="nucleotide sequence ID" value="XM_001750643.1"/>
</dbReference>
<dbReference type="InterPro" id="IPR011990">
    <property type="entry name" value="TPR-like_helical_dom_sf"/>
</dbReference>
<dbReference type="InterPro" id="IPR052323">
    <property type="entry name" value="LRP2-binding"/>
</dbReference>
<keyword evidence="3" id="KW-0677">Repeat</keyword>
<evidence type="ECO:0000256" key="3">
    <source>
        <dbReference type="ARBA" id="ARBA00022737"/>
    </source>
</evidence>
<keyword evidence="4" id="KW-0802">TPR repeat</keyword>
<dbReference type="InterPro" id="IPR006597">
    <property type="entry name" value="Sel1-like"/>
</dbReference>
<dbReference type="SUPFAM" id="SSF81901">
    <property type="entry name" value="HCP-like"/>
    <property type="match status" value="2"/>
</dbReference>
<protein>
    <recommendedName>
        <fullName evidence="6">LRP2-binding protein</fullName>
    </recommendedName>
</protein>
<dbReference type="KEGG" id="mbr:MONBRDRAFT_39247"/>
<dbReference type="PANTHER" id="PTHR44554">
    <property type="entry name" value="LRP2-BINDING PROTEIN"/>
    <property type="match status" value="1"/>
</dbReference>
<accession>A9VD78</accession>
<keyword evidence="2" id="KW-0963">Cytoplasm</keyword>
<name>A9VD78_MONBE</name>
<evidence type="ECO:0000256" key="5">
    <source>
        <dbReference type="ARBA" id="ARBA00037614"/>
    </source>
</evidence>
<reference evidence="7 8" key="1">
    <citation type="journal article" date="2008" name="Nature">
        <title>The genome of the choanoflagellate Monosiga brevicollis and the origin of metazoans.</title>
        <authorList>
            <consortium name="JGI Sequencing"/>
            <person name="King N."/>
            <person name="Westbrook M.J."/>
            <person name="Young S.L."/>
            <person name="Kuo A."/>
            <person name="Abedin M."/>
            <person name="Chapman J."/>
            <person name="Fairclough S."/>
            <person name="Hellsten U."/>
            <person name="Isogai Y."/>
            <person name="Letunic I."/>
            <person name="Marr M."/>
            <person name="Pincus D."/>
            <person name="Putnam N."/>
            <person name="Rokas A."/>
            <person name="Wright K.J."/>
            <person name="Zuzow R."/>
            <person name="Dirks W."/>
            <person name="Good M."/>
            <person name="Goodstein D."/>
            <person name="Lemons D."/>
            <person name="Li W."/>
            <person name="Lyons J.B."/>
            <person name="Morris A."/>
            <person name="Nichols S."/>
            <person name="Richter D.J."/>
            <person name="Salamov A."/>
            <person name="Bork P."/>
            <person name="Lim W.A."/>
            <person name="Manning G."/>
            <person name="Miller W.T."/>
            <person name="McGinnis W."/>
            <person name="Shapiro H."/>
            <person name="Tjian R."/>
            <person name="Grigoriev I.V."/>
            <person name="Rokhsar D."/>
        </authorList>
    </citation>
    <scope>NUCLEOTIDE SEQUENCE [LARGE SCALE GENOMIC DNA]</scope>
    <source>
        <strain evidence="8">MX1 / ATCC 50154</strain>
    </source>
</reference>
<keyword evidence="8" id="KW-1185">Reference proteome</keyword>
<dbReference type="GO" id="GO:0005737">
    <property type="term" value="C:cytoplasm"/>
    <property type="evidence" value="ECO:0007669"/>
    <property type="project" value="UniProtKB-SubCell"/>
</dbReference>
<dbReference type="EMBL" id="CH991586">
    <property type="protein sequence ID" value="EDQ84508.1"/>
    <property type="molecule type" value="Genomic_DNA"/>
</dbReference>
<comment type="function">
    <text evidence="5">May act as an adapter that regulates LRP2 function.</text>
</comment>
<dbReference type="eggNOG" id="KOG1550">
    <property type="taxonomic scope" value="Eukaryota"/>
</dbReference>
<sequence length="360" mass="40007">MAGLLNTPQVRRSEADLYDGAALARPTTEDESLRQKLVAWLQQDWSIEAFDAAEGELRDICAQHCTGDWMASYRLAMVAARLGLDRDAEQLLQGILDGAPAEKRLIRLHASYQLATLLFDNPGGDVPQPEREVRGFEMMRDLAGVDVASFAQSTQLPTVRGNDGLSEPVELVVEAQCNLGLAYLEGQGVDRDDDEGVQWLLKAARQGNPDGSGRAMNALGHFYSDATRPLRLDDPLVLRQPDLKEAYGWHLFAAKHGSMDSICHLGLMHRTGQGCKRDTTLALKYLREAGTAGHDTAETELGIHYYDMKLYNKAMQWFRRVVDPLRRLDQATVEAMSLTMRRVSRLAGISGSFLYLTKCL</sequence>
<dbReference type="Gene3D" id="1.25.40.10">
    <property type="entry name" value="Tetratricopeptide repeat domain"/>
    <property type="match status" value="1"/>
</dbReference>
<dbReference type="InParanoid" id="A9VD78"/>
<comment type="subcellular location">
    <subcellularLocation>
        <location evidence="1">Cytoplasm</location>
    </subcellularLocation>
</comment>